<dbReference type="AlphaFoldDB" id="A0A6P1K9J6"/>
<reference evidence="1" key="1">
    <citation type="journal article" date="2020" name="Microbiol. Resour. Announc.">
        <title>Complete Genome Sequence of Moraxella osloensis Strain YV1, Isolated from an Australian Wastewater Treatment Plant.</title>
        <authorList>
            <person name="Batinovic S."/>
            <person name="Rice D.T.F."/>
            <person name="Seviour R.J."/>
            <person name="Petrovski S."/>
        </authorList>
    </citation>
    <scope>NUCLEOTIDE SEQUENCE</scope>
    <source>
        <strain evidence="1">YV1</strain>
    </source>
</reference>
<accession>A0A6P1K9J6</accession>
<sequence length="65" mass="7477">MHANHDHCVWRRAYIHLTTKQPVMIDDNSFAKKNPDFTPIAKSLDNINDNIIKQSQKLDGGKNEC</sequence>
<dbReference type="EMBL" id="CP047226">
    <property type="protein sequence ID" value="QHG08659.1"/>
    <property type="molecule type" value="Genomic_DNA"/>
</dbReference>
<protein>
    <submittedName>
        <fullName evidence="1">Uncharacterized protein</fullName>
    </submittedName>
</protein>
<evidence type="ECO:0000313" key="1">
    <source>
        <dbReference type="EMBL" id="QHG08659.1"/>
    </source>
</evidence>
<name>A0A6P1K9J6_FAUOS</name>
<gene>
    <name evidence="1" type="ORF">GSF12_01275</name>
</gene>
<proteinExistence type="predicted"/>
<organism evidence="1">
    <name type="scientific">Faucicola osloensis</name>
    <name type="common">Moraxella osloensis</name>
    <dbReference type="NCBI Taxonomy" id="34062"/>
    <lineage>
        <taxon>Bacteria</taxon>
        <taxon>Pseudomonadati</taxon>
        <taxon>Pseudomonadota</taxon>
        <taxon>Gammaproteobacteria</taxon>
        <taxon>Moraxellales</taxon>
        <taxon>Moraxellaceae</taxon>
        <taxon>Faucicola</taxon>
    </lineage>
</organism>